<comment type="caution">
    <text evidence="2">The sequence shown here is derived from an EMBL/GenBank/DDBJ whole genome shotgun (WGS) entry which is preliminary data.</text>
</comment>
<dbReference type="EMBL" id="JACHIP010000039">
    <property type="protein sequence ID" value="MBB5061387.1"/>
    <property type="molecule type" value="Genomic_DNA"/>
</dbReference>
<dbReference type="Pfam" id="PF04796">
    <property type="entry name" value="RepA_C"/>
    <property type="match status" value="1"/>
</dbReference>
<feature type="compositionally biased region" description="Basic and acidic residues" evidence="1">
    <location>
        <begin position="1"/>
        <end position="18"/>
    </location>
</feature>
<proteinExistence type="predicted"/>
<name>A0A7W7ZK72_9BACT</name>
<organism evidence="2 3">
    <name type="scientific">Granulicella aggregans</name>
    <dbReference type="NCBI Taxonomy" id="474949"/>
    <lineage>
        <taxon>Bacteria</taxon>
        <taxon>Pseudomonadati</taxon>
        <taxon>Acidobacteriota</taxon>
        <taxon>Terriglobia</taxon>
        <taxon>Terriglobales</taxon>
        <taxon>Acidobacteriaceae</taxon>
        <taxon>Granulicella</taxon>
    </lineage>
</organism>
<feature type="region of interest" description="Disordered" evidence="1">
    <location>
        <begin position="1"/>
        <end position="24"/>
    </location>
</feature>
<reference evidence="2 3" key="1">
    <citation type="submission" date="2020-08" db="EMBL/GenBank/DDBJ databases">
        <title>Genomic Encyclopedia of Type Strains, Phase IV (KMG-V): Genome sequencing to study the core and pangenomes of soil and plant-associated prokaryotes.</title>
        <authorList>
            <person name="Whitman W."/>
        </authorList>
    </citation>
    <scope>NUCLEOTIDE SEQUENCE [LARGE SCALE GENOMIC DNA]</scope>
    <source>
        <strain evidence="2 3">M8UP14</strain>
    </source>
</reference>
<accession>A0A7W7ZK72</accession>
<dbReference type="Proteomes" id="UP000540989">
    <property type="component" value="Unassembled WGS sequence"/>
</dbReference>
<evidence type="ECO:0000313" key="3">
    <source>
        <dbReference type="Proteomes" id="UP000540989"/>
    </source>
</evidence>
<sequence length="351" mass="39960">MIDRKDRRGGQDESREGELNPLSAFLPGIMDGIKPAPPPKPETPQGRHHHTVIKQIEELQAIPHDSPEMGFMTRLLTLCSLPRTDPKDLKEYVRRTGPYVFGMTAGVQNRLPYGNLPRLLLAWLCTEAVKTQSRELQLGHSLAEFMRQLGMLSDSGGSRADRTRLRNQIDRLFNAHVQLISETPGRKRTISSTVADETDLWWDYKTPTQDTLWQSRVMLGERLFQEIIAHPVPLDMRILKAMRRSSLGLDLYMWLSYKTFTLLTATGPKTQRLSWHQLYAQFGKDPDKAHDKDIVNDFRKDALRELRKLRLCWPTLDFKTPKGFLEIKGCVPSIPPKAIGNSGAGKGLERG</sequence>
<dbReference type="InterPro" id="IPR006881">
    <property type="entry name" value="RepA_C"/>
</dbReference>
<evidence type="ECO:0000313" key="2">
    <source>
        <dbReference type="EMBL" id="MBB5061387.1"/>
    </source>
</evidence>
<evidence type="ECO:0008006" key="4">
    <source>
        <dbReference type="Google" id="ProtNLM"/>
    </source>
</evidence>
<keyword evidence="3" id="KW-1185">Reference proteome</keyword>
<dbReference type="RefSeq" id="WP_184224258.1">
    <property type="nucleotide sequence ID" value="NZ_JACHIP010000039.1"/>
</dbReference>
<gene>
    <name evidence="2" type="ORF">HDF16_006123</name>
</gene>
<protein>
    <recommendedName>
        <fullName evidence="4">RepA protein</fullName>
    </recommendedName>
</protein>
<dbReference type="AlphaFoldDB" id="A0A7W7ZK72"/>
<evidence type="ECO:0000256" key="1">
    <source>
        <dbReference type="SAM" id="MobiDB-lite"/>
    </source>
</evidence>